<dbReference type="EMBL" id="CYGY02000094">
    <property type="protein sequence ID" value="SIT50803.1"/>
    <property type="molecule type" value="Genomic_DNA"/>
</dbReference>
<gene>
    <name evidence="1" type="ORF">BN2476_940048</name>
</gene>
<protein>
    <submittedName>
        <fullName evidence="1">Uncharacterized protein</fullName>
    </submittedName>
</protein>
<organism evidence="1 2">
    <name type="scientific">Paraburkholderia piptadeniae</name>
    <dbReference type="NCBI Taxonomy" id="1701573"/>
    <lineage>
        <taxon>Bacteria</taxon>
        <taxon>Pseudomonadati</taxon>
        <taxon>Pseudomonadota</taxon>
        <taxon>Betaproteobacteria</taxon>
        <taxon>Burkholderiales</taxon>
        <taxon>Burkholderiaceae</taxon>
        <taxon>Paraburkholderia</taxon>
    </lineage>
</organism>
<evidence type="ECO:0000313" key="2">
    <source>
        <dbReference type="Proteomes" id="UP000195569"/>
    </source>
</evidence>
<dbReference type="Proteomes" id="UP000195569">
    <property type="component" value="Unassembled WGS sequence"/>
</dbReference>
<comment type="caution">
    <text evidence="1">The sequence shown here is derived from an EMBL/GenBank/DDBJ whole genome shotgun (WGS) entry which is preliminary data.</text>
</comment>
<sequence>MNTLNIRPTWLAALLPLLAMWQYGDRNIVRGELYRMALSADAAAQSADALRRIASMLDRDGNAIDMHREELRSIARTALAEFDRVPPSAPAAMLIEHSGYLQ</sequence>
<evidence type="ECO:0000313" key="1">
    <source>
        <dbReference type="EMBL" id="SIT50803.1"/>
    </source>
</evidence>
<name>A0A1N7STK4_9BURK</name>
<keyword evidence="2" id="KW-1185">Reference proteome</keyword>
<dbReference type="AlphaFoldDB" id="A0A1N7STK4"/>
<dbReference type="RefSeq" id="WP_087739417.1">
    <property type="nucleotide sequence ID" value="NZ_CYGY02000094.1"/>
</dbReference>
<accession>A0A1N7STK4</accession>
<reference evidence="1" key="1">
    <citation type="submission" date="2016-12" db="EMBL/GenBank/DDBJ databases">
        <authorList>
            <person name="Moulin L."/>
        </authorList>
    </citation>
    <scope>NUCLEOTIDE SEQUENCE [LARGE SCALE GENOMIC DNA]</scope>
    <source>
        <strain evidence="1">STM 7183</strain>
    </source>
</reference>
<dbReference type="OrthoDB" id="9026254at2"/>
<proteinExistence type="predicted"/>